<dbReference type="CDD" id="cd13128">
    <property type="entry name" value="MATE_Wzx_like"/>
    <property type="match status" value="1"/>
</dbReference>
<reference evidence="7 8" key="1">
    <citation type="submission" date="2018-06" db="EMBL/GenBank/DDBJ databases">
        <title>Genomic Encyclopedia of Type Strains, Phase IV (KMG-IV): sequencing the most valuable type-strain genomes for metagenomic binning, comparative biology and taxonomic classification.</title>
        <authorList>
            <person name="Goeker M."/>
        </authorList>
    </citation>
    <scope>NUCLEOTIDE SEQUENCE [LARGE SCALE GENOMIC DNA]</scope>
    <source>
        <strain evidence="7 8">DSM 25532</strain>
    </source>
</reference>
<feature type="transmembrane region" description="Helical" evidence="6">
    <location>
        <begin position="401"/>
        <end position="419"/>
    </location>
</feature>
<dbReference type="EMBL" id="QNRR01000017">
    <property type="protein sequence ID" value="RBP36366.1"/>
    <property type="molecule type" value="Genomic_DNA"/>
</dbReference>
<organism evidence="7 8">
    <name type="scientific">Roseimicrobium gellanilyticum</name>
    <dbReference type="NCBI Taxonomy" id="748857"/>
    <lineage>
        <taxon>Bacteria</taxon>
        <taxon>Pseudomonadati</taxon>
        <taxon>Verrucomicrobiota</taxon>
        <taxon>Verrucomicrobiia</taxon>
        <taxon>Verrucomicrobiales</taxon>
        <taxon>Verrucomicrobiaceae</taxon>
        <taxon>Roseimicrobium</taxon>
    </lineage>
</organism>
<comment type="subcellular location">
    <subcellularLocation>
        <location evidence="1">Cell membrane</location>
        <topology evidence="1">Multi-pass membrane protein</topology>
    </subcellularLocation>
</comment>
<keyword evidence="8" id="KW-1185">Reference proteome</keyword>
<dbReference type="AlphaFoldDB" id="A0A366H457"/>
<dbReference type="PANTHER" id="PTHR30250">
    <property type="entry name" value="PST FAMILY PREDICTED COLANIC ACID TRANSPORTER"/>
    <property type="match status" value="1"/>
</dbReference>
<dbReference type="RefSeq" id="WP_113961959.1">
    <property type="nucleotide sequence ID" value="NZ_QNRR01000017.1"/>
</dbReference>
<evidence type="ECO:0000256" key="3">
    <source>
        <dbReference type="ARBA" id="ARBA00022692"/>
    </source>
</evidence>
<keyword evidence="5 6" id="KW-0472">Membrane</keyword>
<feature type="transmembrane region" description="Helical" evidence="6">
    <location>
        <begin position="94"/>
        <end position="117"/>
    </location>
</feature>
<dbReference type="InterPro" id="IPR050833">
    <property type="entry name" value="Poly_Biosynth_Transport"/>
</dbReference>
<feature type="transmembrane region" description="Helical" evidence="6">
    <location>
        <begin position="376"/>
        <end position="395"/>
    </location>
</feature>
<dbReference type="InterPro" id="IPR002797">
    <property type="entry name" value="Polysacc_synth"/>
</dbReference>
<comment type="caution">
    <text evidence="7">The sequence shown here is derived from an EMBL/GenBank/DDBJ whole genome shotgun (WGS) entry which is preliminary data.</text>
</comment>
<feature type="transmembrane region" description="Helical" evidence="6">
    <location>
        <begin position="312"/>
        <end position="333"/>
    </location>
</feature>
<protein>
    <submittedName>
        <fullName evidence="7">O-antigen/teichoic acid export membrane protein</fullName>
    </submittedName>
</protein>
<feature type="transmembrane region" description="Helical" evidence="6">
    <location>
        <begin position="129"/>
        <end position="152"/>
    </location>
</feature>
<dbReference type="PANTHER" id="PTHR30250:SF11">
    <property type="entry name" value="O-ANTIGEN TRANSPORTER-RELATED"/>
    <property type="match status" value="1"/>
</dbReference>
<feature type="transmembrane region" description="Helical" evidence="6">
    <location>
        <begin position="172"/>
        <end position="205"/>
    </location>
</feature>
<feature type="transmembrane region" description="Helical" evidence="6">
    <location>
        <begin position="25"/>
        <end position="47"/>
    </location>
</feature>
<feature type="transmembrane region" description="Helical" evidence="6">
    <location>
        <begin position="54"/>
        <end position="74"/>
    </location>
</feature>
<keyword evidence="4 6" id="KW-1133">Transmembrane helix</keyword>
<evidence type="ECO:0000256" key="4">
    <source>
        <dbReference type="ARBA" id="ARBA00022989"/>
    </source>
</evidence>
<keyword evidence="3 6" id="KW-0812">Transmembrane</keyword>
<evidence type="ECO:0000313" key="8">
    <source>
        <dbReference type="Proteomes" id="UP000253426"/>
    </source>
</evidence>
<feature type="transmembrane region" description="Helical" evidence="6">
    <location>
        <begin position="263"/>
        <end position="291"/>
    </location>
</feature>
<evidence type="ECO:0000256" key="1">
    <source>
        <dbReference type="ARBA" id="ARBA00004651"/>
    </source>
</evidence>
<evidence type="ECO:0000256" key="2">
    <source>
        <dbReference type="ARBA" id="ARBA00022475"/>
    </source>
</evidence>
<dbReference type="Pfam" id="PF01943">
    <property type="entry name" value="Polysacc_synt"/>
    <property type="match status" value="1"/>
</dbReference>
<proteinExistence type="predicted"/>
<dbReference type="GO" id="GO:0005886">
    <property type="term" value="C:plasma membrane"/>
    <property type="evidence" value="ECO:0007669"/>
    <property type="project" value="UniProtKB-SubCell"/>
</dbReference>
<feature type="transmembrane region" description="Helical" evidence="6">
    <location>
        <begin position="339"/>
        <end position="364"/>
    </location>
</feature>
<accession>A0A366H457</accession>
<dbReference type="Proteomes" id="UP000253426">
    <property type="component" value="Unassembled WGS sequence"/>
</dbReference>
<evidence type="ECO:0000256" key="5">
    <source>
        <dbReference type="ARBA" id="ARBA00023136"/>
    </source>
</evidence>
<evidence type="ECO:0000256" key="6">
    <source>
        <dbReference type="SAM" id="Phobius"/>
    </source>
</evidence>
<gene>
    <name evidence="7" type="ORF">DES53_11777</name>
</gene>
<sequence>MSEGNVIAEADLPRPRRNWLVLKNMGWMTFQKVFVIIIGVVTTGWVARKLGPEQVGVLATAQAMVMYFGVVGMGVDMGVFTKRLLERPEQESGIMGGTVALLAVTGLLSWLALAAFLWTADVGADVVKFATLVFGLKLLFSFPTVISGWFQSRQKLQYMVIPNTAGSLGSRLWQFVFAGIGAGVVWVAAAEAVGLLIIVTWYVILYFKCGESLKSWKVDWRAGWEVLRDSLPLMINAALMALMSRMDVLMLRAYHGEATAGYFSAAIMFTESLFFLNTLLSVPLLPVLVMLRKNDPERYTRARLAYAKLSGALGWLCAAGLSLGSSIAVGVVYGPEYAASISVLAVHALLLVPCYLGGAGSCFLTLENLLKWQPMFLLLGFATNFGLNLMLIPRFGAQGAAWASVCGVTMSCVVAPLIFGRTRVIGKTLVQALVYPVPNVRELPMQGK</sequence>
<name>A0A366H457_9BACT</name>
<evidence type="ECO:0000313" key="7">
    <source>
        <dbReference type="EMBL" id="RBP36366.1"/>
    </source>
</evidence>
<keyword evidence="2" id="KW-1003">Cell membrane</keyword>
<dbReference type="OrthoDB" id="193241at2"/>